<dbReference type="VEuPathDB" id="FungiDB:CLCR_08966"/>
<evidence type="ECO:0000313" key="2">
    <source>
        <dbReference type="EMBL" id="OCT52045.1"/>
    </source>
</evidence>
<organism evidence="2 3">
    <name type="scientific">Cladophialophora carrionii</name>
    <dbReference type="NCBI Taxonomy" id="86049"/>
    <lineage>
        <taxon>Eukaryota</taxon>
        <taxon>Fungi</taxon>
        <taxon>Dikarya</taxon>
        <taxon>Ascomycota</taxon>
        <taxon>Pezizomycotina</taxon>
        <taxon>Eurotiomycetes</taxon>
        <taxon>Chaetothyriomycetidae</taxon>
        <taxon>Chaetothyriales</taxon>
        <taxon>Herpotrichiellaceae</taxon>
        <taxon>Cladophialophora</taxon>
    </lineage>
</organism>
<feature type="compositionally biased region" description="Polar residues" evidence="1">
    <location>
        <begin position="49"/>
        <end position="73"/>
    </location>
</feature>
<name>A0A1C1CU78_9EURO</name>
<reference evidence="3" key="1">
    <citation type="submission" date="2015-07" db="EMBL/GenBank/DDBJ databases">
        <authorList>
            <person name="Teixeira M.M."/>
            <person name="Souza R.C."/>
            <person name="Almeida L.G."/>
            <person name="Vicente V.A."/>
            <person name="de Hoog S."/>
            <person name="Bocca A.L."/>
            <person name="de Almeida S.R."/>
            <person name="Vasconcelos A.T."/>
            <person name="Felipe M.S."/>
        </authorList>
    </citation>
    <scope>NUCLEOTIDE SEQUENCE [LARGE SCALE GENOMIC DNA]</scope>
    <source>
        <strain evidence="3">KSF</strain>
    </source>
</reference>
<accession>A0A1C1CU78</accession>
<keyword evidence="3" id="KW-1185">Reference proteome</keyword>
<proteinExistence type="predicted"/>
<protein>
    <submittedName>
        <fullName evidence="2">Uncharacterized protein</fullName>
    </submittedName>
</protein>
<gene>
    <name evidence="2" type="ORF">CLCR_08966</name>
</gene>
<comment type="caution">
    <text evidence="2">The sequence shown here is derived from an EMBL/GenBank/DDBJ whole genome shotgun (WGS) entry which is preliminary data.</text>
</comment>
<dbReference type="AlphaFoldDB" id="A0A1C1CU78"/>
<dbReference type="EMBL" id="LGRB01000009">
    <property type="protein sequence ID" value="OCT52045.1"/>
    <property type="molecule type" value="Genomic_DNA"/>
</dbReference>
<feature type="region of interest" description="Disordered" evidence="1">
    <location>
        <begin position="26"/>
        <end position="100"/>
    </location>
</feature>
<evidence type="ECO:0000313" key="3">
    <source>
        <dbReference type="Proteomes" id="UP000094526"/>
    </source>
</evidence>
<sequence>MTTSKRFHILKIKVCACLTRAKLESSHTVEVASLPPSPPDPSELDASSTSLTSSNQENMAASSQRFMPTTPTPVRQAGHVVGNGPDTPPSGRVNGNYSRTPFRQRLDSSRTLFQGDAGEQPRITPSHGHVIGEQPPTTPHHGRVIEPITPPSTNGAPMHLHTPGALTPGEGVPTDILCQKSPSCSAICFRHMTQGDRNGKTNAGRPYLKCSNRHWNTFDDRCKCGAKPMRLEVGATEIRRISLCAAGVCGFFTIVRIGQADGRPAAYVDEDVRTLCTE</sequence>
<evidence type="ECO:0000256" key="1">
    <source>
        <dbReference type="SAM" id="MobiDB-lite"/>
    </source>
</evidence>
<dbReference type="Proteomes" id="UP000094526">
    <property type="component" value="Unassembled WGS sequence"/>
</dbReference>